<dbReference type="EMBL" id="JACIFF010000007">
    <property type="protein sequence ID" value="MBB4080074.1"/>
    <property type="molecule type" value="Genomic_DNA"/>
</dbReference>
<keyword evidence="3" id="KW-1185">Reference proteome</keyword>
<gene>
    <name evidence="2" type="ORF">GGR28_002704</name>
</gene>
<dbReference type="AlphaFoldDB" id="A0A840E3C8"/>
<protein>
    <submittedName>
        <fullName evidence="2">Uncharacterized protein</fullName>
    </submittedName>
</protein>
<keyword evidence="1" id="KW-1133">Transmembrane helix</keyword>
<accession>A0A840E3C8</accession>
<evidence type="ECO:0000313" key="3">
    <source>
        <dbReference type="Proteomes" id="UP000576209"/>
    </source>
</evidence>
<evidence type="ECO:0000313" key="2">
    <source>
        <dbReference type="EMBL" id="MBB4080074.1"/>
    </source>
</evidence>
<dbReference type="Proteomes" id="UP000576209">
    <property type="component" value="Unassembled WGS sequence"/>
</dbReference>
<keyword evidence="1" id="KW-0472">Membrane</keyword>
<comment type="caution">
    <text evidence="2">The sequence shown here is derived from an EMBL/GenBank/DDBJ whole genome shotgun (WGS) entry which is preliminary data.</text>
</comment>
<sequence>MAFLRLFKTPKNQQFAYKPRYWDPKKEEAEERRLRVEALQNGGVDGIKERLRGGFRRGAGGEAAGRYRSQRVKKSNYSLIIILITLIVVCYVAYKLYFPDFEQLLG</sequence>
<name>A0A840E3C8_9BACT</name>
<evidence type="ECO:0000256" key="1">
    <source>
        <dbReference type="SAM" id="Phobius"/>
    </source>
</evidence>
<keyword evidence="1" id="KW-0812">Transmembrane</keyword>
<dbReference type="RefSeq" id="WP_183496319.1">
    <property type="nucleotide sequence ID" value="NZ_JACIFF010000007.1"/>
</dbReference>
<organism evidence="2 3">
    <name type="scientific">Neolewinella aquimaris</name>
    <dbReference type="NCBI Taxonomy" id="1835722"/>
    <lineage>
        <taxon>Bacteria</taxon>
        <taxon>Pseudomonadati</taxon>
        <taxon>Bacteroidota</taxon>
        <taxon>Saprospiria</taxon>
        <taxon>Saprospirales</taxon>
        <taxon>Lewinellaceae</taxon>
        <taxon>Neolewinella</taxon>
    </lineage>
</organism>
<reference evidence="2 3" key="1">
    <citation type="submission" date="2020-08" db="EMBL/GenBank/DDBJ databases">
        <title>Genomic Encyclopedia of Type Strains, Phase IV (KMG-IV): sequencing the most valuable type-strain genomes for metagenomic binning, comparative biology and taxonomic classification.</title>
        <authorList>
            <person name="Goeker M."/>
        </authorList>
    </citation>
    <scope>NUCLEOTIDE SEQUENCE [LARGE SCALE GENOMIC DNA]</scope>
    <source>
        <strain evidence="2 3">DSM 105137</strain>
    </source>
</reference>
<proteinExistence type="predicted"/>
<feature type="transmembrane region" description="Helical" evidence="1">
    <location>
        <begin position="76"/>
        <end position="94"/>
    </location>
</feature>